<comment type="caution">
    <text evidence="2">The sequence shown here is derived from an EMBL/GenBank/DDBJ whole genome shotgun (WGS) entry which is preliminary data.</text>
</comment>
<gene>
    <name evidence="2" type="ORF">GCM10025791_16140</name>
</gene>
<dbReference type="AlphaFoldDB" id="A0AAV3U0X7"/>
<sequence>MNCVPKFFASKHGGKKSRLIGVARLTAVAGLMVSLTGCYLTSPIWGENFDERGDTIRFQSWTTDKNKSVAIQCAKATHYGLYTGGGDPEWNVVTNITPTSRPSYDSTTAGVNLYSAGKTAVVPESCWHYDGVYNKWVTAIRAQQGSYAPRGFDAAGLECLGREVGKARSWFGFLNKGCVLTYSNSSNTIPYTRITADS</sequence>
<dbReference type="EMBL" id="BAABLX010000009">
    <property type="protein sequence ID" value="GAA4938816.1"/>
    <property type="molecule type" value="Genomic_DNA"/>
</dbReference>
<protein>
    <submittedName>
        <fullName evidence="2">Uncharacterized protein</fullName>
    </submittedName>
</protein>
<keyword evidence="1" id="KW-0472">Membrane</keyword>
<organism evidence="2 3">
    <name type="scientific">Halioxenophilus aromaticivorans</name>
    <dbReference type="NCBI Taxonomy" id="1306992"/>
    <lineage>
        <taxon>Bacteria</taxon>
        <taxon>Pseudomonadati</taxon>
        <taxon>Pseudomonadota</taxon>
        <taxon>Gammaproteobacteria</taxon>
        <taxon>Alteromonadales</taxon>
        <taxon>Alteromonadaceae</taxon>
        <taxon>Halioxenophilus</taxon>
    </lineage>
</organism>
<dbReference type="RefSeq" id="WP_345419839.1">
    <property type="nucleotide sequence ID" value="NZ_AP031496.1"/>
</dbReference>
<name>A0AAV3U0X7_9ALTE</name>
<accession>A0AAV3U0X7</accession>
<keyword evidence="1" id="KW-0812">Transmembrane</keyword>
<evidence type="ECO:0000313" key="2">
    <source>
        <dbReference type="EMBL" id="GAA4938816.1"/>
    </source>
</evidence>
<proteinExistence type="predicted"/>
<feature type="transmembrane region" description="Helical" evidence="1">
    <location>
        <begin position="21"/>
        <end position="42"/>
    </location>
</feature>
<keyword evidence="1" id="KW-1133">Transmembrane helix</keyword>
<evidence type="ECO:0000256" key="1">
    <source>
        <dbReference type="SAM" id="Phobius"/>
    </source>
</evidence>
<keyword evidence="3" id="KW-1185">Reference proteome</keyword>
<reference evidence="3" key="1">
    <citation type="journal article" date="2019" name="Int. J. Syst. Evol. Microbiol.">
        <title>The Global Catalogue of Microorganisms (GCM) 10K type strain sequencing project: providing services to taxonomists for standard genome sequencing and annotation.</title>
        <authorList>
            <consortium name="The Broad Institute Genomics Platform"/>
            <consortium name="The Broad Institute Genome Sequencing Center for Infectious Disease"/>
            <person name="Wu L."/>
            <person name="Ma J."/>
        </authorList>
    </citation>
    <scope>NUCLEOTIDE SEQUENCE [LARGE SCALE GENOMIC DNA]</scope>
    <source>
        <strain evidence="3">JCM 19134</strain>
    </source>
</reference>
<evidence type="ECO:0000313" key="3">
    <source>
        <dbReference type="Proteomes" id="UP001409585"/>
    </source>
</evidence>
<dbReference type="Proteomes" id="UP001409585">
    <property type="component" value="Unassembled WGS sequence"/>
</dbReference>